<proteinExistence type="inferred from homology"/>
<dbReference type="GeneTree" id="ENSGT00940000158096"/>
<dbReference type="InParanoid" id="W5MEU6"/>
<evidence type="ECO:0000313" key="5">
    <source>
        <dbReference type="Proteomes" id="UP000018468"/>
    </source>
</evidence>
<dbReference type="Ensembl" id="ENSLOCT00000006913.1">
    <property type="protein sequence ID" value="ENSLOCP00000006905.1"/>
    <property type="gene ID" value="ENSLOCG00000005722.1"/>
</dbReference>
<dbReference type="InterPro" id="IPR000863">
    <property type="entry name" value="Sulfotransferase_dom"/>
</dbReference>
<reference evidence="4" key="3">
    <citation type="submission" date="2025-09" db="UniProtKB">
        <authorList>
            <consortium name="Ensembl"/>
        </authorList>
    </citation>
    <scope>IDENTIFICATION</scope>
</reference>
<dbReference type="SMART" id="SM00321">
    <property type="entry name" value="WSC"/>
    <property type="match status" value="2"/>
</dbReference>
<dbReference type="EMBL" id="AHAT01005829">
    <property type="status" value="NOT_ANNOTATED_CDS"/>
    <property type="molecule type" value="Genomic_DNA"/>
</dbReference>
<evidence type="ECO:0000259" key="3">
    <source>
        <dbReference type="PROSITE" id="PS51212"/>
    </source>
</evidence>
<evidence type="ECO:0000256" key="2">
    <source>
        <dbReference type="ARBA" id="ARBA00022737"/>
    </source>
</evidence>
<evidence type="ECO:0000313" key="4">
    <source>
        <dbReference type="Ensembl" id="ENSLOCP00000006905.1"/>
    </source>
</evidence>
<keyword evidence="2" id="KW-0677">Repeat</keyword>
<accession>W5MEU6</accession>
<dbReference type="Proteomes" id="UP000018468">
    <property type="component" value="Linkage group LG22"/>
</dbReference>
<dbReference type="OMA" id="LEFHSEC"/>
<comment type="similarity">
    <text evidence="1">Belongs to the WSCD family.</text>
</comment>
<dbReference type="PANTHER" id="PTHR45964">
    <property type="entry name" value="WSCD FAMILY MEMBER CG9164"/>
    <property type="match status" value="1"/>
</dbReference>
<dbReference type="eggNOG" id="KOG4157">
    <property type="taxonomic scope" value="Eukaryota"/>
</dbReference>
<dbReference type="PROSITE" id="PS51212">
    <property type="entry name" value="WSC"/>
    <property type="match status" value="1"/>
</dbReference>
<dbReference type="InterPro" id="IPR051589">
    <property type="entry name" value="Sialate-O-sulfotransferase"/>
</dbReference>
<name>W5MEU6_LEPOC</name>
<keyword evidence="5" id="KW-1185">Reference proteome</keyword>
<sequence>MAKPFYRLQRFLRRTQFLFLFLGAAYIMAGSVLLLQRSGVAVPLAPRGAASFPPLPSLPTTVDSPGSEGRDPGDCMVKEEQQCSQFLSECLQFHSLTDKKQGSAFEHLDHSQCLRFGEETFSSLHIFLIESRRCVLPPGNTVILCLFNGTDVINVGSAIQHRNNFTKVMLRHVCPGCCLLPRSGYLFAGLEYGAECYCGNRITSPSTRDEECNLDCKGEKGSVCGGVGRLSVYKVEDLHPGAKKYRNVRYRGCFHGPDNTSTAFLVHSVQPNLTAQSCIEVCTDKELPLAVFRRPDCFCGYASAHFTLHHPAGEWRCARETNSTNTTAPGLRDHYAVYQTPVQDTRCTERKFLPEKSSSLVALSSFPGAGNTWVRHLIELATGYYTGSYYFDGTLYNKGFKGEKDYWKSGRTICVKTHESGKREIEMYDSAILLIRNPYRSLVAEFNRKCAGHLGYASHPHPASSLPEWPEFVGSYASWWASHVLDWLKFGRRVLVVHYEELKRALFPQLRLIMDFVNVSVTDERLLCVESNQDGNFKRSGARQKAFDPFTADMKQLIDGYIKTVDEALRLYNFTGLPQEYVPR</sequence>
<dbReference type="Bgee" id="ENSLOCG00000005722">
    <property type="expression patterns" value="Expressed in brain and 8 other cell types or tissues"/>
</dbReference>
<reference evidence="5" key="1">
    <citation type="submission" date="2011-12" db="EMBL/GenBank/DDBJ databases">
        <title>The Draft Genome of Lepisosteus oculatus.</title>
        <authorList>
            <consortium name="The Broad Institute Genome Assembly &amp; Analysis Group"/>
            <consortium name="Computational R&amp;D Group"/>
            <consortium name="and Sequencing Platform"/>
            <person name="Di Palma F."/>
            <person name="Alfoldi J."/>
            <person name="Johnson J."/>
            <person name="Berlin A."/>
            <person name="Gnerre S."/>
            <person name="Jaffe D."/>
            <person name="MacCallum I."/>
            <person name="Young S."/>
            <person name="Walker B.J."/>
            <person name="Lander E.S."/>
            <person name="Lindblad-Toh K."/>
        </authorList>
    </citation>
    <scope>NUCLEOTIDE SEQUENCE [LARGE SCALE GENOMIC DNA]</scope>
</reference>
<feature type="domain" description="WSC" evidence="3">
    <location>
        <begin position="139"/>
        <end position="236"/>
    </location>
</feature>
<protein>
    <submittedName>
        <fullName evidence="4">WSC domain containing 1</fullName>
    </submittedName>
</protein>
<dbReference type="SUPFAM" id="SSF52540">
    <property type="entry name" value="P-loop containing nucleoside triphosphate hydrolases"/>
    <property type="match status" value="1"/>
</dbReference>
<dbReference type="FunCoup" id="W5MEU6">
    <property type="interactions" value="28"/>
</dbReference>
<dbReference type="EMBL" id="AHAT01005828">
    <property type="status" value="NOT_ANNOTATED_CDS"/>
    <property type="molecule type" value="Genomic_DNA"/>
</dbReference>
<dbReference type="Pfam" id="PF00685">
    <property type="entry name" value="Sulfotransfer_1"/>
    <property type="match status" value="1"/>
</dbReference>
<dbReference type="InterPro" id="IPR002889">
    <property type="entry name" value="WSC_carb-bd"/>
</dbReference>
<dbReference type="PANTHER" id="PTHR45964:SF8">
    <property type="entry name" value="SIALATE:O-SULFOTRANSFERASE 1"/>
    <property type="match status" value="1"/>
</dbReference>
<evidence type="ECO:0000256" key="1">
    <source>
        <dbReference type="ARBA" id="ARBA00010236"/>
    </source>
</evidence>
<dbReference type="HOGENOM" id="CLU_029239_1_0_1"/>
<dbReference type="AlphaFoldDB" id="W5MEU6"/>
<dbReference type="STRING" id="7918.ENSLOCP00000006905"/>
<dbReference type="InterPro" id="IPR027417">
    <property type="entry name" value="P-loop_NTPase"/>
</dbReference>
<reference evidence="4" key="2">
    <citation type="submission" date="2025-08" db="UniProtKB">
        <authorList>
            <consortium name="Ensembl"/>
        </authorList>
    </citation>
    <scope>IDENTIFICATION</scope>
</reference>
<dbReference type="Gene3D" id="3.40.50.300">
    <property type="entry name" value="P-loop containing nucleotide triphosphate hydrolases"/>
    <property type="match status" value="1"/>
</dbReference>
<dbReference type="GO" id="GO:0008146">
    <property type="term" value="F:sulfotransferase activity"/>
    <property type="evidence" value="ECO:0007669"/>
    <property type="project" value="InterPro"/>
</dbReference>
<organism evidence="4 5">
    <name type="scientific">Lepisosteus oculatus</name>
    <name type="common">Spotted gar</name>
    <dbReference type="NCBI Taxonomy" id="7918"/>
    <lineage>
        <taxon>Eukaryota</taxon>
        <taxon>Metazoa</taxon>
        <taxon>Chordata</taxon>
        <taxon>Craniata</taxon>
        <taxon>Vertebrata</taxon>
        <taxon>Euteleostomi</taxon>
        <taxon>Actinopterygii</taxon>
        <taxon>Neopterygii</taxon>
        <taxon>Holostei</taxon>
        <taxon>Semionotiformes</taxon>
        <taxon>Lepisosteidae</taxon>
        <taxon>Lepisosteus</taxon>
    </lineage>
</organism>
<dbReference type="Pfam" id="PF01822">
    <property type="entry name" value="WSC"/>
    <property type="match status" value="1"/>
</dbReference>